<accession>A0ABT8BNT5</accession>
<evidence type="ECO:0000313" key="1">
    <source>
        <dbReference type="EMBL" id="MDN3608536.1"/>
    </source>
</evidence>
<organism evidence="1 2">
    <name type="scientific">Vibrio ostreicida</name>
    <dbReference type="NCBI Taxonomy" id="526588"/>
    <lineage>
        <taxon>Bacteria</taxon>
        <taxon>Pseudomonadati</taxon>
        <taxon>Pseudomonadota</taxon>
        <taxon>Gammaproteobacteria</taxon>
        <taxon>Vibrionales</taxon>
        <taxon>Vibrionaceae</taxon>
        <taxon>Vibrio</taxon>
    </lineage>
</organism>
<keyword evidence="2" id="KW-1185">Reference proteome</keyword>
<evidence type="ECO:0000313" key="2">
    <source>
        <dbReference type="Proteomes" id="UP001238540"/>
    </source>
</evidence>
<dbReference type="Proteomes" id="UP001238540">
    <property type="component" value="Unassembled WGS sequence"/>
</dbReference>
<protein>
    <submittedName>
        <fullName evidence="1">Uncharacterized protein</fullName>
    </submittedName>
</protein>
<name>A0ABT8BNT5_9VIBR</name>
<sequence length="45" mass="5267">MRITFAVTPQYHLTNQALLRLYNANAKGFKNRRLSPPHLAYKQSH</sequence>
<dbReference type="RefSeq" id="WP_290310551.1">
    <property type="nucleotide sequence ID" value="NZ_JAUFQC010000001.1"/>
</dbReference>
<dbReference type="EMBL" id="JAUFQC010000001">
    <property type="protein sequence ID" value="MDN3608536.1"/>
    <property type="molecule type" value="Genomic_DNA"/>
</dbReference>
<comment type="caution">
    <text evidence="1">The sequence shown here is derived from an EMBL/GenBank/DDBJ whole genome shotgun (WGS) entry which is preliminary data.</text>
</comment>
<gene>
    <name evidence="1" type="ORF">QWZ16_01925</name>
</gene>
<reference evidence="2" key="1">
    <citation type="journal article" date="2019" name="Int. J. Syst. Evol. Microbiol.">
        <title>The Global Catalogue of Microorganisms (GCM) 10K type strain sequencing project: providing services to taxonomists for standard genome sequencing and annotation.</title>
        <authorList>
            <consortium name="The Broad Institute Genomics Platform"/>
            <consortium name="The Broad Institute Genome Sequencing Center for Infectious Disease"/>
            <person name="Wu L."/>
            <person name="Ma J."/>
        </authorList>
    </citation>
    <scope>NUCLEOTIDE SEQUENCE [LARGE SCALE GENOMIC DNA]</scope>
    <source>
        <strain evidence="2">CECT 7398</strain>
    </source>
</reference>
<proteinExistence type="predicted"/>